<sequence length="465" mass="53109">MEDNVGRTRQGRPSRAHSSARKELAANAPPPKRGRRGRQGPLVRGTHDAEAGGSRSRARLPVPDVEDDFDAGEYLNELAHYDDKPEAPQPQPRQQPQQQPQQQQRNVEEKGYGRGSHDYVKQVFTLHCQREEGYKYPKNEERRGVVLGSGYSIRVGPLIRTNFNVLNYGVLWAFAARWHPETSTFHLPLGEMGITLDAVQCLLHLPIEGKFLNHKKMTRKEGAEMVSSFLRVGEKDVMDMFASLNGPHLMHSFVAWLFSDYYTAADRAEVANRPGHEIRLYRERCIQAFLLYVDLSSVHEWNSGSAALIHLQHYLDDAFEVGTSQMVGYMSLLKRWIILHFPTLSMWQFAENVTDDMPLNAKFALGQGHNDARGYRQSVDNIQVSDCVFSQYDDHRQVRPLINACWFSGWLRCGNLKVKHLPERVLRLFKVRVKLPMTGALDTVETDACGNEAFDRDRFDCDDID</sequence>
<feature type="compositionally biased region" description="Basic residues" evidence="1">
    <location>
        <begin position="9"/>
        <end position="19"/>
    </location>
</feature>
<evidence type="ECO:0000313" key="4">
    <source>
        <dbReference type="Proteomes" id="UP000242715"/>
    </source>
</evidence>
<dbReference type="AlphaFoldDB" id="A0A2Z6N597"/>
<evidence type="ECO:0000256" key="1">
    <source>
        <dbReference type="SAM" id="MobiDB-lite"/>
    </source>
</evidence>
<dbReference type="Proteomes" id="UP000242715">
    <property type="component" value="Unassembled WGS sequence"/>
</dbReference>
<dbReference type="InterPro" id="IPR019557">
    <property type="entry name" value="AminoTfrase-like_pln_mobile"/>
</dbReference>
<proteinExistence type="predicted"/>
<dbReference type="PANTHER" id="PTHR46033:SF1">
    <property type="entry name" value="PROTEIN MAIN-LIKE 2"/>
    <property type="match status" value="1"/>
</dbReference>
<dbReference type="PANTHER" id="PTHR46033">
    <property type="entry name" value="PROTEIN MAIN-LIKE 2"/>
    <property type="match status" value="1"/>
</dbReference>
<dbReference type="GO" id="GO:0010073">
    <property type="term" value="P:meristem maintenance"/>
    <property type="evidence" value="ECO:0007669"/>
    <property type="project" value="InterPro"/>
</dbReference>
<organism evidence="3 4">
    <name type="scientific">Trifolium subterraneum</name>
    <name type="common">Subterranean clover</name>
    <dbReference type="NCBI Taxonomy" id="3900"/>
    <lineage>
        <taxon>Eukaryota</taxon>
        <taxon>Viridiplantae</taxon>
        <taxon>Streptophyta</taxon>
        <taxon>Embryophyta</taxon>
        <taxon>Tracheophyta</taxon>
        <taxon>Spermatophyta</taxon>
        <taxon>Magnoliopsida</taxon>
        <taxon>eudicotyledons</taxon>
        <taxon>Gunneridae</taxon>
        <taxon>Pentapetalae</taxon>
        <taxon>rosids</taxon>
        <taxon>fabids</taxon>
        <taxon>Fabales</taxon>
        <taxon>Fabaceae</taxon>
        <taxon>Papilionoideae</taxon>
        <taxon>50 kb inversion clade</taxon>
        <taxon>NPAAA clade</taxon>
        <taxon>Hologalegina</taxon>
        <taxon>IRL clade</taxon>
        <taxon>Trifolieae</taxon>
        <taxon>Trifolium</taxon>
    </lineage>
</organism>
<gene>
    <name evidence="3" type="ORF">TSUD_293110</name>
</gene>
<dbReference type="EMBL" id="DF973657">
    <property type="protein sequence ID" value="GAU37153.1"/>
    <property type="molecule type" value="Genomic_DNA"/>
</dbReference>
<evidence type="ECO:0000259" key="2">
    <source>
        <dbReference type="Pfam" id="PF10536"/>
    </source>
</evidence>
<protein>
    <recommendedName>
        <fullName evidence="2">Aminotransferase-like plant mobile domain-containing protein</fullName>
    </recommendedName>
</protein>
<evidence type="ECO:0000313" key="3">
    <source>
        <dbReference type="EMBL" id="GAU37153.1"/>
    </source>
</evidence>
<feature type="region of interest" description="Disordered" evidence="1">
    <location>
        <begin position="1"/>
        <end position="114"/>
    </location>
</feature>
<feature type="domain" description="Aminotransferase-like plant mobile" evidence="2">
    <location>
        <begin position="165"/>
        <end position="437"/>
    </location>
</feature>
<dbReference type="InterPro" id="IPR044824">
    <property type="entry name" value="MAIN-like"/>
</dbReference>
<accession>A0A2Z6N597</accession>
<dbReference type="OrthoDB" id="1434670at2759"/>
<reference evidence="4" key="1">
    <citation type="journal article" date="2017" name="Front. Plant Sci.">
        <title>Climate Clever Clovers: New Paradigm to Reduce the Environmental Footprint of Ruminants by Breeding Low Methanogenic Forages Utilizing Haplotype Variation.</title>
        <authorList>
            <person name="Kaur P."/>
            <person name="Appels R."/>
            <person name="Bayer P.E."/>
            <person name="Keeble-Gagnere G."/>
            <person name="Wang J."/>
            <person name="Hirakawa H."/>
            <person name="Shirasawa K."/>
            <person name="Vercoe P."/>
            <person name="Stefanova K."/>
            <person name="Durmic Z."/>
            <person name="Nichols P."/>
            <person name="Revell C."/>
            <person name="Isobe S.N."/>
            <person name="Edwards D."/>
            <person name="Erskine W."/>
        </authorList>
    </citation>
    <scope>NUCLEOTIDE SEQUENCE [LARGE SCALE GENOMIC DNA]</scope>
    <source>
        <strain evidence="4">cv. Daliak</strain>
    </source>
</reference>
<keyword evidence="4" id="KW-1185">Reference proteome</keyword>
<name>A0A2Z6N597_TRISU</name>
<dbReference type="Pfam" id="PF10536">
    <property type="entry name" value="PMD"/>
    <property type="match status" value="1"/>
</dbReference>
<feature type="compositionally biased region" description="Low complexity" evidence="1">
    <location>
        <begin position="94"/>
        <end position="105"/>
    </location>
</feature>